<dbReference type="EMBL" id="CM056811">
    <property type="protein sequence ID" value="KAJ8634476.1"/>
    <property type="molecule type" value="Genomic_DNA"/>
</dbReference>
<evidence type="ECO:0000313" key="2">
    <source>
        <dbReference type="Proteomes" id="UP001234297"/>
    </source>
</evidence>
<keyword evidence="2" id="KW-1185">Reference proteome</keyword>
<gene>
    <name evidence="1" type="ORF">MRB53_008743</name>
</gene>
<proteinExistence type="predicted"/>
<reference evidence="1 2" key="1">
    <citation type="journal article" date="2022" name="Hortic Res">
        <title>A haplotype resolved chromosomal level avocado genome allows analysis of novel avocado genes.</title>
        <authorList>
            <person name="Nath O."/>
            <person name="Fletcher S.J."/>
            <person name="Hayward A."/>
            <person name="Shaw L.M."/>
            <person name="Masouleh A.K."/>
            <person name="Furtado A."/>
            <person name="Henry R.J."/>
            <person name="Mitter N."/>
        </authorList>
    </citation>
    <scope>NUCLEOTIDE SEQUENCE [LARGE SCALE GENOMIC DNA]</scope>
    <source>
        <strain evidence="2">cv. Hass</strain>
    </source>
</reference>
<comment type="caution">
    <text evidence="1">The sequence shown here is derived from an EMBL/GenBank/DDBJ whole genome shotgun (WGS) entry which is preliminary data.</text>
</comment>
<protein>
    <submittedName>
        <fullName evidence="1">Uncharacterized protein</fullName>
    </submittedName>
</protein>
<sequence length="900" mass="103142">MDKNRPSGEQNLVAWARPYLGDKRKLFQIVDPRLQLNYSIKGVQKVAQLAYYCLSRDPKSRPSMDEVVKGLTPLQDLNDLAIYSYHSRSSQQGRRKKKADGNRQLSQTQSKSIRDSPLNTGQENLFPDSLENEVIHETNTWNALKMALFFNNAAAVSYTSSQFCCRKLNKKHRALIVLNAQNKKKPILRPSRSVLGPNIGSNGNGATEPARILLERLFAQTQKLEEQMSKDPSLSEDVSINLESLELDLQNALTTLRKKEEDLQNAEMAVLLEYAELDRAKRDLDQRQEEISAAYAKYEKMEGELKQANDDLVSQARQIEDLKLLVEERDRDIASGKLILLLKEEELNKLRNELMKKHEEAKRMSSELESRELLFNEADAVIKKQETVIQELQRSVGEKEHELKVSIQLRRAEEERLKVAETNLEKRTVEWLLQQEELQKLAKEASKHMNETEETLKDFKRLRELLSDVRSELVSSHKVLASSRGKMEDQEQQLEKQLTEISELKVVVTSYTESLKEAHLEVEAEGTKLRVEQARNKELEEQLSVEQDLVRTLEQKLNGERYSVEKATQDIALLQEELEQKTCEFDEAQNLLEVKESELVEARMQIQHLKSVQTSLQLILEARDSDLSNAQIRLVDLNNEVEELKDLMSSKENQLVQATERLQEKEEHMQTMRHELDDTKGKFSEARSVVERIAELTNQLVISAKDDNENITAVQVLDKPVHDFVQKQLETELETMKESLRTKEMELMAVKKALSVKDEELKMILDRLDAKEREMKEMKEEKWKDADILKEMYALVEEKFGGKSIGDLAIEKLQLEAAQLEVEAATSALRNLAEMSGELLKETKIALHFDDVNVDVFQKAETGTDLRTSNCIEAAQKEAAQLAALTEQLVKEAGITNVTV</sequence>
<name>A0ACC2LN73_PERAE</name>
<accession>A0ACC2LN73</accession>
<evidence type="ECO:0000313" key="1">
    <source>
        <dbReference type="EMBL" id="KAJ8634476.1"/>
    </source>
</evidence>
<organism evidence="1 2">
    <name type="scientific">Persea americana</name>
    <name type="common">Avocado</name>
    <dbReference type="NCBI Taxonomy" id="3435"/>
    <lineage>
        <taxon>Eukaryota</taxon>
        <taxon>Viridiplantae</taxon>
        <taxon>Streptophyta</taxon>
        <taxon>Embryophyta</taxon>
        <taxon>Tracheophyta</taxon>
        <taxon>Spermatophyta</taxon>
        <taxon>Magnoliopsida</taxon>
        <taxon>Magnoliidae</taxon>
        <taxon>Laurales</taxon>
        <taxon>Lauraceae</taxon>
        <taxon>Persea</taxon>
    </lineage>
</organism>
<dbReference type="Proteomes" id="UP001234297">
    <property type="component" value="Chromosome 3"/>
</dbReference>